<dbReference type="NCBIfam" id="NF003765">
    <property type="entry name" value="PRK05359.1"/>
    <property type="match status" value="1"/>
</dbReference>
<comment type="similarity">
    <text evidence="1">Belongs to the oligoribonuclease family.</text>
</comment>
<sequence length="272" mass="30951">MTLLSRGFSNHDLEPEVLENMMRLLPWRRATAGSFISRLFLQPGLLDKIVVSTASSIQYSTAGRGNQKARFQMPPPTVRSDEHGRRTLGSLSQRNPDRLVWVDLEMTGLDIVNDTILEIACLITEKDLQIVAEGPDIVIHQSNEVLDNMGEWCTEQHGKSGLTEAVRSSKVSLQEAEQMVLDFVKEYTPKGKCPLAGNSVGVDRSFIERHMPRLAEHLHYRVVDVSSVKELCRRWYPEDLSQAPVKKETHRAMDDIRESICELQFYRSTIFK</sequence>
<dbReference type="SMART" id="SM00479">
    <property type="entry name" value="EXOIII"/>
    <property type="match status" value="1"/>
</dbReference>
<dbReference type="Pfam" id="PF00929">
    <property type="entry name" value="RNase_T"/>
    <property type="match status" value="1"/>
</dbReference>
<proteinExistence type="inferred from homology"/>
<feature type="domain" description="Exonuclease" evidence="6">
    <location>
        <begin position="98"/>
        <end position="272"/>
    </location>
</feature>
<dbReference type="CDD" id="cd06135">
    <property type="entry name" value="Orn"/>
    <property type="match status" value="1"/>
</dbReference>
<evidence type="ECO:0000256" key="4">
    <source>
        <dbReference type="ARBA" id="ARBA00022839"/>
    </source>
</evidence>
<evidence type="ECO:0000256" key="1">
    <source>
        <dbReference type="ARBA" id="ARBA00009921"/>
    </source>
</evidence>
<evidence type="ECO:0000259" key="6">
    <source>
        <dbReference type="SMART" id="SM00479"/>
    </source>
</evidence>
<dbReference type="PANTHER" id="PTHR11046:SF0">
    <property type="entry name" value="OLIGORIBONUCLEASE, MITOCHONDRIAL"/>
    <property type="match status" value="1"/>
</dbReference>
<reference evidence="7" key="1">
    <citation type="submission" date="2021-04" db="EMBL/GenBank/DDBJ databases">
        <authorList>
            <consortium name="Molecular Ecology Group"/>
        </authorList>
    </citation>
    <scope>NUCLEOTIDE SEQUENCE</scope>
</reference>
<protein>
    <recommendedName>
        <fullName evidence="6">Exonuclease domain-containing protein</fullName>
    </recommendedName>
</protein>
<dbReference type="EMBL" id="CAJHNH020007890">
    <property type="protein sequence ID" value="CAG5135084.1"/>
    <property type="molecule type" value="Genomic_DNA"/>
</dbReference>
<gene>
    <name evidence="7" type="ORF">CUNI_LOCUS20642</name>
</gene>
<dbReference type="InterPro" id="IPR022894">
    <property type="entry name" value="Oligoribonuclease"/>
</dbReference>
<keyword evidence="4" id="KW-0269">Exonuclease</keyword>
<dbReference type="AlphaFoldDB" id="A0A8S4A1B2"/>
<dbReference type="InterPro" id="IPR012337">
    <property type="entry name" value="RNaseH-like_sf"/>
</dbReference>
<comment type="caution">
    <text evidence="7">The sequence shown here is derived from an EMBL/GenBank/DDBJ whole genome shotgun (WGS) entry which is preliminary data.</text>
</comment>
<dbReference type="InterPro" id="IPR013520">
    <property type="entry name" value="Ribonucl_H"/>
</dbReference>
<dbReference type="GO" id="GO:0005739">
    <property type="term" value="C:mitochondrion"/>
    <property type="evidence" value="ECO:0007669"/>
    <property type="project" value="TreeGrafter"/>
</dbReference>
<dbReference type="PANTHER" id="PTHR11046">
    <property type="entry name" value="OLIGORIBONUCLEASE, MITOCHONDRIAL"/>
    <property type="match status" value="1"/>
</dbReference>
<name>A0A8S4A1B2_9EUPU</name>
<dbReference type="Proteomes" id="UP000678393">
    <property type="component" value="Unassembled WGS sequence"/>
</dbReference>
<evidence type="ECO:0000256" key="5">
    <source>
        <dbReference type="SAM" id="MobiDB-lite"/>
    </source>
</evidence>
<dbReference type="SUPFAM" id="SSF53098">
    <property type="entry name" value="Ribonuclease H-like"/>
    <property type="match status" value="1"/>
</dbReference>
<dbReference type="HAMAP" id="MF_00045">
    <property type="entry name" value="Oligoribonuclease"/>
    <property type="match status" value="1"/>
</dbReference>
<dbReference type="OrthoDB" id="270189at2759"/>
<evidence type="ECO:0000256" key="2">
    <source>
        <dbReference type="ARBA" id="ARBA00022722"/>
    </source>
</evidence>
<accession>A0A8S4A1B2</accession>
<evidence type="ECO:0000313" key="8">
    <source>
        <dbReference type="Proteomes" id="UP000678393"/>
    </source>
</evidence>
<dbReference type="GO" id="GO:0000175">
    <property type="term" value="F:3'-5'-RNA exonuclease activity"/>
    <property type="evidence" value="ECO:0007669"/>
    <property type="project" value="InterPro"/>
</dbReference>
<feature type="region of interest" description="Disordered" evidence="5">
    <location>
        <begin position="64"/>
        <end position="91"/>
    </location>
</feature>
<evidence type="ECO:0000313" key="7">
    <source>
        <dbReference type="EMBL" id="CAG5135084.1"/>
    </source>
</evidence>
<evidence type="ECO:0000256" key="3">
    <source>
        <dbReference type="ARBA" id="ARBA00022801"/>
    </source>
</evidence>
<dbReference type="InterPro" id="IPR036397">
    <property type="entry name" value="RNaseH_sf"/>
</dbReference>
<dbReference type="FunFam" id="3.30.420.10:FF:000003">
    <property type="entry name" value="Oligoribonuclease"/>
    <property type="match status" value="1"/>
</dbReference>
<dbReference type="GO" id="GO:0003676">
    <property type="term" value="F:nucleic acid binding"/>
    <property type="evidence" value="ECO:0007669"/>
    <property type="project" value="InterPro"/>
</dbReference>
<keyword evidence="2" id="KW-0540">Nuclease</keyword>
<organism evidence="7 8">
    <name type="scientific">Candidula unifasciata</name>
    <dbReference type="NCBI Taxonomy" id="100452"/>
    <lineage>
        <taxon>Eukaryota</taxon>
        <taxon>Metazoa</taxon>
        <taxon>Spiralia</taxon>
        <taxon>Lophotrochozoa</taxon>
        <taxon>Mollusca</taxon>
        <taxon>Gastropoda</taxon>
        <taxon>Heterobranchia</taxon>
        <taxon>Euthyneura</taxon>
        <taxon>Panpulmonata</taxon>
        <taxon>Eupulmonata</taxon>
        <taxon>Stylommatophora</taxon>
        <taxon>Helicina</taxon>
        <taxon>Helicoidea</taxon>
        <taxon>Geomitridae</taxon>
        <taxon>Candidula</taxon>
    </lineage>
</organism>
<keyword evidence="8" id="KW-1185">Reference proteome</keyword>
<dbReference type="Gene3D" id="3.30.420.10">
    <property type="entry name" value="Ribonuclease H-like superfamily/Ribonuclease H"/>
    <property type="match status" value="1"/>
</dbReference>
<keyword evidence="3" id="KW-0378">Hydrolase</keyword>